<keyword evidence="1" id="KW-0378">Hydrolase</keyword>
<sequence length="480" mass="53091">MAGASKSILLRGGRVLIFDSEKNATFPTLDILVEDTIISKIAPLVAVGPNTQVIDATGKIVCPGFVDSHRHLFQSHIRTSVANQTLLEYCGHLLLGRVTFYKPHDVYLAQLGAATEAIHCGVTTVLDHSHIQLSEEHIAQCIKASIESGIRSIYCFAPYGLPESINPLKFSDKPHELHQQQLDLFYKLSEQSPLGSSKNDGRLTLGIGYDGIEYRPVEDTKKLLEFAHGRKYPITFHDCHRHGMSAMKFLQENNLLSDTMVLSHFNFPSEEDFAAAKAHGVGISSTPESEMQMSHGWPEAFPAMRYGCKTGLGVDSSAICSGDLFAAMRICLQTQRARDNHELASRNKIPKRLRATVDQVLYMATLGGAEAIHLDSEIGSIEVRKRADIVVISTDSPCMVAASDPAAALVLHASPSDVESVIVNGEMVKENGKLLKVDWPKLKHELVENMKELEARWKGVDWSWNTDELAEAWYMTDKLE</sequence>
<dbReference type="InterPro" id="IPR006680">
    <property type="entry name" value="Amidohydro-rel"/>
</dbReference>
<dbReference type="Gene3D" id="2.30.40.10">
    <property type="entry name" value="Urease, subunit C, domain 1"/>
    <property type="match status" value="1"/>
</dbReference>
<protein>
    <recommendedName>
        <fullName evidence="2">Amidohydrolase-related domain-containing protein</fullName>
    </recommendedName>
</protein>
<dbReference type="OrthoDB" id="194468at2759"/>
<dbReference type="Pfam" id="PF01979">
    <property type="entry name" value="Amidohydro_1"/>
    <property type="match status" value="1"/>
</dbReference>
<evidence type="ECO:0000256" key="1">
    <source>
        <dbReference type="ARBA" id="ARBA00022801"/>
    </source>
</evidence>
<dbReference type="InterPro" id="IPR011059">
    <property type="entry name" value="Metal-dep_hydrolase_composite"/>
</dbReference>
<reference evidence="3 4" key="1">
    <citation type="journal article" date="2018" name="IMA Fungus">
        <title>IMA Genome-F 9: Draft genome sequence of Annulohypoxylon stygium, Aspergillus mulundensis, Berkeleyomyces basicola (syn. Thielaviopsis basicola), Ceratocystis smalleyi, two Cercospora beticola strains, Coleophoma cylindrospora, Fusarium fracticaudum, Phialophora cf. hyalina, and Morchella septimelata.</title>
        <authorList>
            <person name="Wingfield B.D."/>
            <person name="Bills G.F."/>
            <person name="Dong Y."/>
            <person name="Huang W."/>
            <person name="Nel W.J."/>
            <person name="Swalarsk-Parry B.S."/>
            <person name="Vaghefi N."/>
            <person name="Wilken P.M."/>
            <person name="An Z."/>
            <person name="de Beer Z.W."/>
            <person name="De Vos L."/>
            <person name="Chen L."/>
            <person name="Duong T.A."/>
            <person name="Gao Y."/>
            <person name="Hammerbacher A."/>
            <person name="Kikkert J.R."/>
            <person name="Li Y."/>
            <person name="Li H."/>
            <person name="Li K."/>
            <person name="Li Q."/>
            <person name="Liu X."/>
            <person name="Ma X."/>
            <person name="Naidoo K."/>
            <person name="Pethybridge S.J."/>
            <person name="Sun J."/>
            <person name="Steenkamp E.T."/>
            <person name="van der Nest M.A."/>
            <person name="van Wyk S."/>
            <person name="Wingfield M.J."/>
            <person name="Xiong C."/>
            <person name="Yue Q."/>
            <person name="Zhang X."/>
        </authorList>
    </citation>
    <scope>NUCLEOTIDE SEQUENCE [LARGE SCALE GENOMIC DNA]</scope>
    <source>
        <strain evidence="3 4">BP 5553</strain>
    </source>
</reference>
<dbReference type="PANTHER" id="PTHR43794">
    <property type="entry name" value="AMINOHYDROLASE SSNA-RELATED"/>
    <property type="match status" value="1"/>
</dbReference>
<evidence type="ECO:0000313" key="4">
    <source>
        <dbReference type="Proteomes" id="UP000254866"/>
    </source>
</evidence>
<dbReference type="GeneID" id="43597953"/>
<dbReference type="InterPro" id="IPR050287">
    <property type="entry name" value="MTA/SAH_deaminase"/>
</dbReference>
<dbReference type="SUPFAM" id="SSF51556">
    <property type="entry name" value="Metallo-dependent hydrolases"/>
    <property type="match status" value="1"/>
</dbReference>
<dbReference type="RefSeq" id="XP_031870327.1">
    <property type="nucleotide sequence ID" value="XM_032013727.1"/>
</dbReference>
<gene>
    <name evidence="3" type="ORF">BP5553_05104</name>
</gene>
<dbReference type="GO" id="GO:0016810">
    <property type="term" value="F:hydrolase activity, acting on carbon-nitrogen (but not peptide) bonds"/>
    <property type="evidence" value="ECO:0007669"/>
    <property type="project" value="InterPro"/>
</dbReference>
<dbReference type="Proteomes" id="UP000254866">
    <property type="component" value="Unassembled WGS sequence"/>
</dbReference>
<evidence type="ECO:0000259" key="2">
    <source>
        <dbReference type="Pfam" id="PF01979"/>
    </source>
</evidence>
<accession>A0A370TQ66</accession>
<proteinExistence type="predicted"/>
<dbReference type="AlphaFoldDB" id="A0A370TQ66"/>
<evidence type="ECO:0000313" key="3">
    <source>
        <dbReference type="EMBL" id="RDL37671.1"/>
    </source>
</evidence>
<name>A0A370TQ66_9HELO</name>
<dbReference type="Gene3D" id="3.20.20.140">
    <property type="entry name" value="Metal-dependent hydrolases"/>
    <property type="match status" value="1"/>
</dbReference>
<feature type="domain" description="Amidohydrolase-related" evidence="2">
    <location>
        <begin position="60"/>
        <end position="428"/>
    </location>
</feature>
<keyword evidence="4" id="KW-1185">Reference proteome</keyword>
<comment type="caution">
    <text evidence="3">The sequence shown here is derived from an EMBL/GenBank/DDBJ whole genome shotgun (WGS) entry which is preliminary data.</text>
</comment>
<dbReference type="EMBL" id="NPIC01000003">
    <property type="protein sequence ID" value="RDL37671.1"/>
    <property type="molecule type" value="Genomic_DNA"/>
</dbReference>
<dbReference type="STRING" id="2656787.A0A370TQ66"/>
<dbReference type="InterPro" id="IPR032466">
    <property type="entry name" value="Metal_Hydrolase"/>
</dbReference>
<organism evidence="3 4">
    <name type="scientific">Venustampulla echinocandica</name>
    <dbReference type="NCBI Taxonomy" id="2656787"/>
    <lineage>
        <taxon>Eukaryota</taxon>
        <taxon>Fungi</taxon>
        <taxon>Dikarya</taxon>
        <taxon>Ascomycota</taxon>
        <taxon>Pezizomycotina</taxon>
        <taxon>Leotiomycetes</taxon>
        <taxon>Helotiales</taxon>
        <taxon>Pleuroascaceae</taxon>
        <taxon>Venustampulla</taxon>
    </lineage>
</organism>
<dbReference type="PANTHER" id="PTHR43794:SF11">
    <property type="entry name" value="AMIDOHYDROLASE-RELATED DOMAIN-CONTAINING PROTEIN"/>
    <property type="match status" value="1"/>
</dbReference>
<dbReference type="SUPFAM" id="SSF51338">
    <property type="entry name" value="Composite domain of metallo-dependent hydrolases"/>
    <property type="match status" value="1"/>
</dbReference>